<proteinExistence type="predicted"/>
<dbReference type="InterPro" id="IPR003838">
    <property type="entry name" value="ABC3_permease_C"/>
</dbReference>
<feature type="domain" description="MacB-like periplasmic core" evidence="8">
    <location>
        <begin position="506"/>
        <end position="697"/>
    </location>
</feature>
<dbReference type="EMBL" id="CP014924">
    <property type="protein sequence ID" value="ANZ65859.1"/>
    <property type="molecule type" value="Genomic_DNA"/>
</dbReference>
<feature type="transmembrane region" description="Helical" evidence="6">
    <location>
        <begin position="505"/>
        <end position="525"/>
    </location>
</feature>
<feature type="transmembrane region" description="Helical" evidence="6">
    <location>
        <begin position="385"/>
        <end position="413"/>
    </location>
</feature>
<evidence type="ECO:0000259" key="7">
    <source>
        <dbReference type="Pfam" id="PF02687"/>
    </source>
</evidence>
<evidence type="ECO:0000256" key="1">
    <source>
        <dbReference type="ARBA" id="ARBA00004651"/>
    </source>
</evidence>
<dbReference type="GO" id="GO:0005886">
    <property type="term" value="C:plasma membrane"/>
    <property type="evidence" value="ECO:0007669"/>
    <property type="project" value="UniProtKB-SubCell"/>
</dbReference>
<dbReference type="PANTHER" id="PTHR30287">
    <property type="entry name" value="MEMBRANE COMPONENT OF PREDICTED ABC SUPERFAMILY METABOLITE UPTAKE TRANSPORTER"/>
    <property type="match status" value="1"/>
</dbReference>
<dbReference type="OrthoDB" id="5137249at2"/>
<keyword evidence="3 6" id="KW-0812">Transmembrane</keyword>
<dbReference type="AlphaFoldDB" id="A0A1B2IV06"/>
<evidence type="ECO:0000256" key="3">
    <source>
        <dbReference type="ARBA" id="ARBA00022692"/>
    </source>
</evidence>
<keyword evidence="4 6" id="KW-1133">Transmembrane helix</keyword>
<name>A0A1B2IV06_9LACO</name>
<evidence type="ECO:0000256" key="5">
    <source>
        <dbReference type="ARBA" id="ARBA00023136"/>
    </source>
</evidence>
<organism evidence="9 10">
    <name type="scientific">Secundilactobacillus paracollinoides</name>
    <dbReference type="NCBI Taxonomy" id="240427"/>
    <lineage>
        <taxon>Bacteria</taxon>
        <taxon>Bacillati</taxon>
        <taxon>Bacillota</taxon>
        <taxon>Bacilli</taxon>
        <taxon>Lactobacillales</taxon>
        <taxon>Lactobacillaceae</taxon>
        <taxon>Secundilactobacillus</taxon>
    </lineage>
</organism>
<dbReference type="InterPro" id="IPR025857">
    <property type="entry name" value="MacB_PCD"/>
</dbReference>
<dbReference type="RefSeq" id="WP_056987586.1">
    <property type="nucleotide sequence ID" value="NZ_CP014912.1"/>
</dbReference>
<feature type="domain" description="ABC3 transporter permease C-terminal" evidence="7">
    <location>
        <begin position="739"/>
        <end position="847"/>
    </location>
</feature>
<evidence type="ECO:0000259" key="8">
    <source>
        <dbReference type="Pfam" id="PF12704"/>
    </source>
</evidence>
<feature type="transmembrane region" description="Helical" evidence="6">
    <location>
        <begin position="789"/>
        <end position="811"/>
    </location>
</feature>
<feature type="transmembrane region" description="Helical" evidence="6">
    <location>
        <begin position="736"/>
        <end position="755"/>
    </location>
</feature>
<evidence type="ECO:0000313" key="10">
    <source>
        <dbReference type="Proteomes" id="UP000093267"/>
    </source>
</evidence>
<reference evidence="9 10" key="1">
    <citation type="submission" date="2016-03" db="EMBL/GenBank/DDBJ databases">
        <title>Pediococcus and Lactobacillus from brewery environment - whole genome sequencing and assembly.</title>
        <authorList>
            <person name="Behr J."/>
            <person name="Geissler A.J."/>
            <person name="Vogel R.F."/>
        </authorList>
    </citation>
    <scope>NUCLEOTIDE SEQUENCE [LARGE SCALE GENOMIC DNA]</scope>
    <source>
        <strain evidence="9 10">TMW 1.1995</strain>
    </source>
</reference>
<evidence type="ECO:0000313" key="9">
    <source>
        <dbReference type="EMBL" id="ANZ65859.1"/>
    </source>
</evidence>
<keyword evidence="10" id="KW-1185">Reference proteome</keyword>
<dbReference type="InterPro" id="IPR038766">
    <property type="entry name" value="Membrane_comp_ABC_pdt"/>
</dbReference>
<evidence type="ECO:0000256" key="6">
    <source>
        <dbReference type="SAM" id="Phobius"/>
    </source>
</evidence>
<keyword evidence="5 6" id="KW-0472">Membrane</keyword>
<dbReference type="Pfam" id="PF12704">
    <property type="entry name" value="MacB_PCD"/>
    <property type="match status" value="1"/>
</dbReference>
<comment type="subcellular location">
    <subcellularLocation>
        <location evidence="1">Cell membrane</location>
        <topology evidence="1">Multi-pass membrane protein</topology>
    </subcellularLocation>
</comment>
<keyword evidence="2" id="KW-1003">Cell membrane</keyword>
<gene>
    <name evidence="9" type="ORF">AYR63_01040</name>
</gene>
<protein>
    <submittedName>
        <fullName evidence="9">Peptide ABC transporter permease</fullName>
    </submittedName>
</protein>
<accession>A0A1B2IV06</accession>
<feature type="transmembrane region" description="Helical" evidence="6">
    <location>
        <begin position="334"/>
        <end position="357"/>
    </location>
</feature>
<dbReference type="Proteomes" id="UP000093267">
    <property type="component" value="Chromosome"/>
</dbReference>
<sequence length="865" mass="95063">MKPMTKNMWREISHGKGRFIAIILIILLGVQIFVGIKAAGPTLNDSADKTVKDAKLSDVQAFSTTGFTHKDVQLAEKVAGAKAELVKFKDVVGGKDQAAVALYGYTKDARYNKLSLRSGHMPRNGHEIVLDELAKDNDGYKLGQTYTFSKSAKLKHRSYKIVGFADSPMYIDDSTRGSADVGDGTVRYLAYIPQREMNLKVAMMLNIGFHNLQSKGTFTDGYSDAVNAKVTALKKVFKPRAASRTKALLGNTVVTLDQQLAKITAAKKQLQQAGQQGGSAANLAGQQDVTLTKEAAQLKAAKTKALAAGKTTYTWQDRNDLPGFQAYGESSDRIAAIANVFPVFFFLIAALITFTTITRMVEEARSQIGTFKALGYSKWAIAKNYLAYALTAGLIGTVLGALIGNTTLPRIVLALYKTYIPLKWVVKFQWGDIGWALLFSMIATVGAAAYVVWRELTEGPADLMRPRSPKSAKRIMLERITPLWNRLSFNRKVSYRNLFRFKSRMFMTIIGIAGGTALILTGFGIQDSIGASGTRQYNDIIHYQATMRLRTAGQEDKADQILNNNDQYHSHTDVAANVGDLKTNGHQVNDVNIYAPDNVAQFKRYVTVRNANTGKSLSLPKNGVVLTEKTADLLHVKVGDHIKVTTTDNKQGTAKVTGITENYMGHFMYLSRAAYKQLLHETPTMNTLLVQFNHQTDKQRKSLAHKLINHGGVMGTSYTKDQQTTVSTMSGSLKPVVAIFILLSGILSFVVLYNLTNINVSERIRELSTIKVLGFYDNEVTMYIVRENIVLTIAGIIVGYGVGELLTGYIMKQAATAQVIFPLTIHLTGFIVATVLMAAFTAIVMFVTHKRLQKIDMVGALSSSE</sequence>
<dbReference type="Pfam" id="PF02687">
    <property type="entry name" value="FtsX"/>
    <property type="match status" value="2"/>
</dbReference>
<feature type="transmembrane region" description="Helical" evidence="6">
    <location>
        <begin position="433"/>
        <end position="453"/>
    </location>
</feature>
<dbReference type="PANTHER" id="PTHR30287:SF1">
    <property type="entry name" value="INNER MEMBRANE PROTEIN"/>
    <property type="match status" value="1"/>
</dbReference>
<evidence type="ECO:0000256" key="2">
    <source>
        <dbReference type="ARBA" id="ARBA00022475"/>
    </source>
</evidence>
<feature type="domain" description="ABC3 transporter permease C-terminal" evidence="7">
    <location>
        <begin position="339"/>
        <end position="454"/>
    </location>
</feature>
<evidence type="ECO:0000256" key="4">
    <source>
        <dbReference type="ARBA" id="ARBA00022989"/>
    </source>
</evidence>
<feature type="transmembrane region" description="Helical" evidence="6">
    <location>
        <begin position="823"/>
        <end position="847"/>
    </location>
</feature>